<feature type="region of interest" description="Disordered" evidence="3">
    <location>
        <begin position="887"/>
        <end position="951"/>
    </location>
</feature>
<feature type="compositionally biased region" description="Basic residues" evidence="3">
    <location>
        <begin position="379"/>
        <end position="390"/>
    </location>
</feature>
<dbReference type="InterPro" id="IPR039272">
    <property type="entry name" value="CLEC16A/TT9"/>
</dbReference>
<evidence type="ECO:0000313" key="7">
    <source>
        <dbReference type="Proteomes" id="UP000694419"/>
    </source>
</evidence>
<evidence type="ECO:0000259" key="5">
    <source>
        <dbReference type="Pfam" id="PF19439"/>
    </source>
</evidence>
<feature type="domain" description="CLEC16A/TT9 C-terminal" evidence="5">
    <location>
        <begin position="243"/>
        <end position="932"/>
    </location>
</feature>
<reference evidence="6" key="2">
    <citation type="submission" date="2025-09" db="UniProtKB">
        <authorList>
            <consortium name="Ensembl"/>
        </authorList>
    </citation>
    <scope>IDENTIFICATION</scope>
</reference>
<feature type="compositionally biased region" description="Low complexity" evidence="3">
    <location>
        <begin position="910"/>
        <end position="927"/>
    </location>
</feature>
<organism evidence="6 7">
    <name type="scientific">Calidris pygmaea</name>
    <name type="common">Spoon-billed sandpiper</name>
    <dbReference type="NCBI Taxonomy" id="425635"/>
    <lineage>
        <taxon>Eukaryota</taxon>
        <taxon>Metazoa</taxon>
        <taxon>Chordata</taxon>
        <taxon>Craniata</taxon>
        <taxon>Vertebrata</taxon>
        <taxon>Euteleostomi</taxon>
        <taxon>Archelosauria</taxon>
        <taxon>Archosauria</taxon>
        <taxon>Dinosauria</taxon>
        <taxon>Saurischia</taxon>
        <taxon>Theropoda</taxon>
        <taxon>Coelurosauria</taxon>
        <taxon>Aves</taxon>
        <taxon>Neognathae</taxon>
        <taxon>Neoaves</taxon>
        <taxon>Charadriiformes</taxon>
        <taxon>Scolopacidae</taxon>
        <taxon>Calidris</taxon>
    </lineage>
</organism>
<reference evidence="6" key="1">
    <citation type="submission" date="2025-08" db="UniProtKB">
        <authorList>
            <consortium name="Ensembl"/>
        </authorList>
    </citation>
    <scope>IDENTIFICATION</scope>
</reference>
<dbReference type="Proteomes" id="UP000694419">
    <property type="component" value="Unplaced"/>
</dbReference>
<dbReference type="InterPro" id="IPR045820">
    <property type="entry name" value="CLEC16A/TT9_C"/>
</dbReference>
<evidence type="ECO:0000256" key="3">
    <source>
        <dbReference type="SAM" id="MobiDB-lite"/>
    </source>
</evidence>
<evidence type="ECO:0000259" key="4">
    <source>
        <dbReference type="Pfam" id="PF09758"/>
    </source>
</evidence>
<dbReference type="GO" id="GO:0016197">
    <property type="term" value="P:endosomal transport"/>
    <property type="evidence" value="ECO:0007669"/>
    <property type="project" value="TreeGrafter"/>
</dbReference>
<dbReference type="GO" id="GO:0005794">
    <property type="term" value="C:Golgi apparatus"/>
    <property type="evidence" value="ECO:0007669"/>
    <property type="project" value="TreeGrafter"/>
</dbReference>
<evidence type="ECO:0000313" key="6">
    <source>
        <dbReference type="Ensembl" id="ENSCPGP00000003791.1"/>
    </source>
</evidence>
<dbReference type="GO" id="GO:0006914">
    <property type="term" value="P:autophagy"/>
    <property type="evidence" value="ECO:0007669"/>
    <property type="project" value="UniProtKB-KW"/>
</dbReference>
<comment type="similarity">
    <text evidence="1">Belongs to the CLEC16A/gop-1 family.</text>
</comment>
<feature type="region of interest" description="Disordered" evidence="3">
    <location>
        <begin position="375"/>
        <end position="429"/>
    </location>
</feature>
<dbReference type="InterPro" id="IPR019155">
    <property type="entry name" value="CLEC16A/TT9_N"/>
</dbReference>
<feature type="domain" description="FPL" evidence="4">
    <location>
        <begin position="51"/>
        <end position="198"/>
    </location>
</feature>
<dbReference type="PANTHER" id="PTHR21481">
    <property type="entry name" value="PROTEIN CLEC16A"/>
    <property type="match status" value="1"/>
</dbReference>
<keyword evidence="2" id="KW-0072">Autophagy</keyword>
<feature type="compositionally biased region" description="Low complexity" evidence="3">
    <location>
        <begin position="890"/>
        <end position="902"/>
    </location>
</feature>
<dbReference type="GO" id="GO:0007034">
    <property type="term" value="P:vacuolar transport"/>
    <property type="evidence" value="ECO:0007669"/>
    <property type="project" value="TreeGrafter"/>
</dbReference>
<name>A0A8C3J8F4_9CHAR</name>
<dbReference type="GO" id="GO:1901096">
    <property type="term" value="P:regulation of autophagosome maturation"/>
    <property type="evidence" value="ECO:0007669"/>
    <property type="project" value="TreeGrafter"/>
</dbReference>
<accession>A0A8C3J8F4</accession>
<dbReference type="GO" id="GO:0005770">
    <property type="term" value="C:late endosome"/>
    <property type="evidence" value="ECO:0007669"/>
    <property type="project" value="TreeGrafter"/>
</dbReference>
<dbReference type="Ensembl" id="ENSCPGT00000004179.1">
    <property type="protein sequence ID" value="ENSCPGP00000003791.1"/>
    <property type="gene ID" value="ENSCPGG00000002793.1"/>
</dbReference>
<dbReference type="Pfam" id="PF19439">
    <property type="entry name" value="CLEC16A_C"/>
    <property type="match status" value="1"/>
</dbReference>
<sequence length="951" mass="108074">MFGRSRSWVGGGHGKAARSIHSLDHLKYMYHVLTKNTTVTDHNRNLLVETIRSITEILIWGDQNDSSVFDFFLEKNMFVFFLNILRQKSGRYVCVQLLQTLNILFENISHETSLYYLLSNNYVNSIIVHKFDFSDEEIMAYYISFLKTLSLKLNNHTVHFFYNEHTNDFALYTEAIKFFNHPESMVRIAVRTITLNVYKVDNQPMLHYIRDKTAVPYFSNLVWFIGSHVIELDDCVQTDEEHRNRGKLSDLVAEHLDHLHYLNDILIINCEFLNDVLTDHLLNRLFLPLYVYSLVNQDKGGERPKISFQVSLYLLSQVFLIIHYAPLVNSLAEVILNGDLSVFSSKVEQDIQKNSAKSSIRCFIKPTETLERSLEINKQKGKKRLQKRPNYKNVGEEDEEERGSEDNQDDLDKTKGTEASSKGIRTSSENEEIEMVIMERCKLSELSISTVTEQNTTDEEKSAAASGSEITNWNRPFLDMVYNALDCADDDYYALFVLCLLYAMSHNKGIDPVKLERIQLPAQHAEERNSYNHVLAERLIRIMNYAAQPDGKIRLATLELGCLLLKQLVFSKNSSIIKDVHLACLEGAREESVHLLRRFYKGEEIFLDMFEDEYRSMTIKPMNVEYLMMDASILLPPTGTPLTGIDFVKRLPCGDVERTRRAIRVFFMLRSLSLHLRDEPETQLPLTREEDLIKTDDVLDLNNSDLIACTVITKDGGQVQRFLAVDIYQMSLVEPDVARLGWGVVKFAGLLQDMQVTGVEDDSRALNIIIHKPASSPHSKPFPILQATFIFSDHIRCIIAKQRLAKGRIQARRMKMQRIAALLDLPVQPSTEVVMGFGHSSAATAQHLPFRFYDQSRRGSSDPTVQRSVFASVDKVPGFAVAQCINQHNPSPLSSPSPSSGSGSTGRCDSVTASSTSTPSAAQSPAVRSGRKGRRRVFSLSEADSHGGHWV</sequence>
<feature type="compositionally biased region" description="Polar residues" evidence="3">
    <location>
        <begin position="417"/>
        <end position="427"/>
    </location>
</feature>
<dbReference type="PANTHER" id="PTHR21481:SF0">
    <property type="entry name" value="PROTEIN CLEC16A"/>
    <property type="match status" value="1"/>
</dbReference>
<protein>
    <submittedName>
        <fullName evidence="6">C-type lectin domain containing 16A</fullName>
    </submittedName>
</protein>
<dbReference type="Pfam" id="PF09758">
    <property type="entry name" value="FPL"/>
    <property type="match status" value="1"/>
</dbReference>
<proteinExistence type="inferred from homology"/>
<evidence type="ECO:0000256" key="1">
    <source>
        <dbReference type="ARBA" id="ARBA00006441"/>
    </source>
</evidence>
<dbReference type="AlphaFoldDB" id="A0A8C3J8F4"/>
<evidence type="ECO:0000256" key="2">
    <source>
        <dbReference type="ARBA" id="ARBA00023006"/>
    </source>
</evidence>
<feature type="compositionally biased region" description="Acidic residues" evidence="3">
    <location>
        <begin position="396"/>
        <end position="409"/>
    </location>
</feature>
<keyword evidence="7" id="KW-1185">Reference proteome</keyword>